<dbReference type="Pfam" id="PF12680">
    <property type="entry name" value="SnoaL_2"/>
    <property type="match status" value="1"/>
</dbReference>
<dbReference type="EMBL" id="SZQL01000001">
    <property type="protein sequence ID" value="TKK71700.1"/>
    <property type="molecule type" value="Genomic_DNA"/>
</dbReference>
<dbReference type="Gene3D" id="3.10.450.50">
    <property type="match status" value="1"/>
</dbReference>
<dbReference type="SUPFAM" id="SSF54427">
    <property type="entry name" value="NTF2-like"/>
    <property type="match status" value="1"/>
</dbReference>
<evidence type="ECO:0000313" key="3">
    <source>
        <dbReference type="Proteomes" id="UP000305848"/>
    </source>
</evidence>
<name>A0A4U3L9C7_9BACT</name>
<feature type="domain" description="SnoaL-like" evidence="1">
    <location>
        <begin position="10"/>
        <end position="111"/>
    </location>
</feature>
<dbReference type="Proteomes" id="UP000305848">
    <property type="component" value="Unassembled WGS sequence"/>
</dbReference>
<keyword evidence="3" id="KW-1185">Reference proteome</keyword>
<evidence type="ECO:0000259" key="1">
    <source>
        <dbReference type="Pfam" id="PF12680"/>
    </source>
</evidence>
<protein>
    <submittedName>
        <fullName evidence="2">Nuclear transport factor 2 family protein</fullName>
    </submittedName>
</protein>
<reference evidence="2 3" key="1">
    <citation type="submission" date="2019-05" db="EMBL/GenBank/DDBJ databases">
        <title>Panacibacter sp. strain 17mud1-8 Genome sequencing and assembly.</title>
        <authorList>
            <person name="Chhetri G."/>
        </authorList>
    </citation>
    <scope>NUCLEOTIDE SEQUENCE [LARGE SCALE GENOMIC DNA]</scope>
    <source>
        <strain evidence="2 3">17mud1-8</strain>
    </source>
</reference>
<dbReference type="RefSeq" id="WP_137259940.1">
    <property type="nucleotide sequence ID" value="NZ_SZQL01000001.1"/>
</dbReference>
<proteinExistence type="predicted"/>
<dbReference type="AlphaFoldDB" id="A0A4U3L9C7"/>
<accession>A0A4U3L9C7</accession>
<sequence length="116" mass="13685">MRPTVETLIKQAYTAFNNRDIDAVLMLMTPDVHWPNGWEGGYVEGHDDVRAYWTRQWKELDPYVQPISIHQREDEKIVVNVRQQVKDKHGKPLFNGMVKHIYTIESGLIKSMEIEY</sequence>
<dbReference type="OrthoDB" id="1353852at2"/>
<evidence type="ECO:0000313" key="2">
    <source>
        <dbReference type="EMBL" id="TKK71700.1"/>
    </source>
</evidence>
<dbReference type="InterPro" id="IPR032710">
    <property type="entry name" value="NTF2-like_dom_sf"/>
</dbReference>
<comment type="caution">
    <text evidence="2">The sequence shown here is derived from an EMBL/GenBank/DDBJ whole genome shotgun (WGS) entry which is preliminary data.</text>
</comment>
<gene>
    <name evidence="2" type="ORF">FC093_01370</name>
</gene>
<organism evidence="2 3">
    <name type="scientific">Ilyomonas limi</name>
    <dbReference type="NCBI Taxonomy" id="2575867"/>
    <lineage>
        <taxon>Bacteria</taxon>
        <taxon>Pseudomonadati</taxon>
        <taxon>Bacteroidota</taxon>
        <taxon>Chitinophagia</taxon>
        <taxon>Chitinophagales</taxon>
        <taxon>Chitinophagaceae</taxon>
        <taxon>Ilyomonas</taxon>
    </lineage>
</organism>
<dbReference type="InterPro" id="IPR037401">
    <property type="entry name" value="SnoaL-like"/>
</dbReference>